<evidence type="ECO:0008006" key="4">
    <source>
        <dbReference type="Google" id="ProtNLM"/>
    </source>
</evidence>
<accession>A0A1H8FA64</accession>
<feature type="signal peptide" evidence="1">
    <location>
        <begin position="1"/>
        <end position="23"/>
    </location>
</feature>
<dbReference type="Proteomes" id="UP000199459">
    <property type="component" value="Unassembled WGS sequence"/>
</dbReference>
<evidence type="ECO:0000256" key="1">
    <source>
        <dbReference type="SAM" id="SignalP"/>
    </source>
</evidence>
<keyword evidence="1" id="KW-0732">Signal</keyword>
<gene>
    <name evidence="2" type="ORF">SAMN05216325_11251</name>
</gene>
<name>A0A1H8FA64_9PROT</name>
<proteinExistence type="predicted"/>
<organism evidence="2 3">
    <name type="scientific">Nitrosomonas marina</name>
    <dbReference type="NCBI Taxonomy" id="917"/>
    <lineage>
        <taxon>Bacteria</taxon>
        <taxon>Pseudomonadati</taxon>
        <taxon>Pseudomonadota</taxon>
        <taxon>Betaproteobacteria</taxon>
        <taxon>Nitrosomonadales</taxon>
        <taxon>Nitrosomonadaceae</taxon>
        <taxon>Nitrosomonas</taxon>
    </lineage>
</organism>
<dbReference type="RefSeq" id="WP_090632037.1">
    <property type="nucleotide sequence ID" value="NZ_FOCP01000012.1"/>
</dbReference>
<evidence type="ECO:0000313" key="2">
    <source>
        <dbReference type="EMBL" id="SEN28107.1"/>
    </source>
</evidence>
<reference evidence="2 3" key="1">
    <citation type="submission" date="2016-10" db="EMBL/GenBank/DDBJ databases">
        <authorList>
            <person name="de Groot N.N."/>
        </authorList>
    </citation>
    <scope>NUCLEOTIDE SEQUENCE [LARGE SCALE GENOMIC DNA]</scope>
    <source>
        <strain evidence="2 3">Nm22</strain>
    </source>
</reference>
<protein>
    <recommendedName>
        <fullName evidence="4">Ig-like domain-containing protein</fullName>
    </recommendedName>
</protein>
<dbReference type="EMBL" id="FOCP01000012">
    <property type="protein sequence ID" value="SEN28107.1"/>
    <property type="molecule type" value="Genomic_DNA"/>
</dbReference>
<dbReference type="AlphaFoldDB" id="A0A1H8FA64"/>
<evidence type="ECO:0000313" key="3">
    <source>
        <dbReference type="Proteomes" id="UP000199459"/>
    </source>
</evidence>
<sequence length="93" mass="10382">MELTKNTSIACTLSLLFYANAWAVSDGAIDSRWHRTGIATSQSTMNTSNDRVLKKTTIRPDTQLSCTVSNQEKVNTRNQPTSYNNQLVLQQVC</sequence>
<feature type="chain" id="PRO_5011559637" description="Ig-like domain-containing protein" evidence="1">
    <location>
        <begin position="24"/>
        <end position="93"/>
    </location>
</feature>